<dbReference type="InterPro" id="IPR000792">
    <property type="entry name" value="Tscrpt_reg_LuxR_C"/>
</dbReference>
<protein>
    <submittedName>
        <fullName evidence="3">ATPase/DNA-binding CsgD family transcriptional regulator</fullName>
    </submittedName>
</protein>
<dbReference type="Gene3D" id="1.25.40.10">
    <property type="entry name" value="Tetratricopeptide repeat domain"/>
    <property type="match status" value="1"/>
</dbReference>
<dbReference type="Gene3D" id="3.40.50.300">
    <property type="entry name" value="P-loop containing nucleotide triphosphate hydrolases"/>
    <property type="match status" value="1"/>
</dbReference>
<feature type="region of interest" description="Disordered" evidence="1">
    <location>
        <begin position="1"/>
        <end position="26"/>
    </location>
</feature>
<dbReference type="SUPFAM" id="SSF52540">
    <property type="entry name" value="P-loop containing nucleoside triphosphate hydrolases"/>
    <property type="match status" value="1"/>
</dbReference>
<dbReference type="Pfam" id="PF13191">
    <property type="entry name" value="AAA_16"/>
    <property type="match status" value="1"/>
</dbReference>
<dbReference type="SUPFAM" id="SSF48452">
    <property type="entry name" value="TPR-like"/>
    <property type="match status" value="1"/>
</dbReference>
<dbReference type="PANTHER" id="PTHR47691">
    <property type="entry name" value="REGULATOR-RELATED"/>
    <property type="match status" value="1"/>
</dbReference>
<dbReference type="PANTHER" id="PTHR47691:SF3">
    <property type="entry name" value="HTH-TYPE TRANSCRIPTIONAL REGULATOR RV0890C-RELATED"/>
    <property type="match status" value="1"/>
</dbReference>
<dbReference type="InterPro" id="IPR027417">
    <property type="entry name" value="P-loop_NTPase"/>
</dbReference>
<name>A0ABS4TQI7_9PSEU</name>
<evidence type="ECO:0000313" key="4">
    <source>
        <dbReference type="Proteomes" id="UP001519332"/>
    </source>
</evidence>
<dbReference type="InterPro" id="IPR003593">
    <property type="entry name" value="AAA+_ATPase"/>
</dbReference>
<dbReference type="SMART" id="SM00382">
    <property type="entry name" value="AAA"/>
    <property type="match status" value="1"/>
</dbReference>
<feature type="domain" description="HTH luxR-type" evidence="2">
    <location>
        <begin position="706"/>
        <end position="771"/>
    </location>
</feature>
<dbReference type="Proteomes" id="UP001519332">
    <property type="component" value="Unassembled WGS sequence"/>
</dbReference>
<dbReference type="RefSeq" id="WP_209643715.1">
    <property type="nucleotide sequence ID" value="NZ_JAGINW010000001.1"/>
</dbReference>
<dbReference type="InterPro" id="IPR041664">
    <property type="entry name" value="AAA_16"/>
</dbReference>
<dbReference type="Pfam" id="PF00196">
    <property type="entry name" value="GerE"/>
    <property type="match status" value="1"/>
</dbReference>
<keyword evidence="4" id="KW-1185">Reference proteome</keyword>
<dbReference type="InterPro" id="IPR011990">
    <property type="entry name" value="TPR-like_helical_dom_sf"/>
</dbReference>
<comment type="caution">
    <text evidence="3">The sequence shown here is derived from an EMBL/GenBank/DDBJ whole genome shotgun (WGS) entry which is preliminary data.</text>
</comment>
<organism evidence="3 4">
    <name type="scientific">Kibdelosporangium banguiense</name>
    <dbReference type="NCBI Taxonomy" id="1365924"/>
    <lineage>
        <taxon>Bacteria</taxon>
        <taxon>Bacillati</taxon>
        <taxon>Actinomycetota</taxon>
        <taxon>Actinomycetes</taxon>
        <taxon>Pseudonocardiales</taxon>
        <taxon>Pseudonocardiaceae</taxon>
        <taxon>Kibdelosporangium</taxon>
    </lineage>
</organism>
<dbReference type="SUPFAM" id="SSF46894">
    <property type="entry name" value="C-terminal effector domain of the bipartite response regulators"/>
    <property type="match status" value="1"/>
</dbReference>
<evidence type="ECO:0000313" key="3">
    <source>
        <dbReference type="EMBL" id="MBP2326673.1"/>
    </source>
</evidence>
<accession>A0ABS4TQI7</accession>
<reference evidence="3 4" key="1">
    <citation type="submission" date="2021-03" db="EMBL/GenBank/DDBJ databases">
        <title>Sequencing the genomes of 1000 actinobacteria strains.</title>
        <authorList>
            <person name="Klenk H.-P."/>
        </authorList>
    </citation>
    <scope>NUCLEOTIDE SEQUENCE [LARGE SCALE GENOMIC DNA]</scope>
    <source>
        <strain evidence="3 4">DSM 46670</strain>
    </source>
</reference>
<dbReference type="InterPro" id="IPR016032">
    <property type="entry name" value="Sig_transdc_resp-reg_C-effctor"/>
</dbReference>
<proteinExistence type="predicted"/>
<evidence type="ECO:0000259" key="2">
    <source>
        <dbReference type="PROSITE" id="PS50043"/>
    </source>
</evidence>
<evidence type="ECO:0000256" key="1">
    <source>
        <dbReference type="SAM" id="MobiDB-lite"/>
    </source>
</evidence>
<gene>
    <name evidence="3" type="ORF">JOF56_007058</name>
</gene>
<dbReference type="PROSITE" id="PS50043">
    <property type="entry name" value="HTH_LUXR_2"/>
    <property type="match status" value="1"/>
</dbReference>
<sequence length="774" mass="84925">MRAHAAGQTSKAGRPKPPAGPETARTLPARLDRFIGRERELERLRDLFHRHRLITLTGPAGVGKTRLAIEFADRLPAPSPAQAALVELDVLRDEGLVTQSVAAALEIREQSDQPIAETIFKALRGVQRILLLDNCEHLIDASARFVDTALSRCRGLRVIATSREPLGIAGEIVFRVEGLPLPPSGPGTSTTDLARSDAIRLFTARAREHAQDFELTADNAADVAAVCSELDGSPLAIELAARWIPTLPVASIRSRLASRFELLTISGRTGGMRQRSLREAIQWSYELLTPDERVVFRRLSVLLGSFDLETVTAVCQDVDLVPEAILGLVSRLQSTSLLTPVAGARRYRMLESIRLFARQRLNAAGESDAVHERLVSWLSELAEPLIRQPVWFPLQTQSRLESLLDNVLTAMQWAQSTNDDRHGLLTVGVIRCWMQRGHLTEGRKLLRSALERATCPVPIRCLMLAYAGYLAALQGDVQEAFGMLDEASVIAHSLDDPRSLISTLYVIGCLEVAAQRFESAERRFIRCEELANTIDEPAAVAMVIERLAWTVLSQGDVDRANELMNRVLPAFRAPPAIHGLSLAMHTAATIALARDDVEEAERYFCDALRAAPTSSLEVPFTLDGLGLVATRRGRHEHALRLFAMAQGIRGKRLHTEPAWRRQVDAAMAAVHQALDPVVAEQIVRAAEPIGRDNAISYALRQVGPGNQDQADLLDDAERAVALLVAAGHTNRTVAERLGISIRAVAYRLQGIRDKVGLGSRSDITKWARDHLGPG</sequence>
<dbReference type="Gene3D" id="1.10.10.10">
    <property type="entry name" value="Winged helix-like DNA-binding domain superfamily/Winged helix DNA-binding domain"/>
    <property type="match status" value="1"/>
</dbReference>
<dbReference type="EMBL" id="JAGINW010000001">
    <property type="protein sequence ID" value="MBP2326673.1"/>
    <property type="molecule type" value="Genomic_DNA"/>
</dbReference>
<dbReference type="InterPro" id="IPR036388">
    <property type="entry name" value="WH-like_DNA-bd_sf"/>
</dbReference>
<dbReference type="SMART" id="SM00421">
    <property type="entry name" value="HTH_LUXR"/>
    <property type="match status" value="1"/>
</dbReference>